<sequence>MPLLTPLNTLYKALKPSPKSNPKQNTTTEDTKPFASHLESDTCSILSNATTVTVTPTPRGNAPSEKPRPRPRYEPDSMDYGSSRYMSRGMSTRA</sequence>
<protein>
    <submittedName>
        <fullName evidence="2">Uncharacterized protein</fullName>
    </submittedName>
</protein>
<dbReference type="Proteomes" id="UP000247233">
    <property type="component" value="Unassembled WGS sequence"/>
</dbReference>
<comment type="caution">
    <text evidence="2">The sequence shown here is derived from an EMBL/GenBank/DDBJ whole genome shotgun (WGS) entry which is preliminary data.</text>
</comment>
<feature type="compositionally biased region" description="Polar residues" evidence="1">
    <location>
        <begin position="41"/>
        <end position="58"/>
    </location>
</feature>
<dbReference type="VEuPathDB" id="FungiDB:BO70DRAFT_359670"/>
<evidence type="ECO:0000313" key="2">
    <source>
        <dbReference type="EMBL" id="PWY88197.1"/>
    </source>
</evidence>
<feature type="region of interest" description="Disordered" evidence="1">
    <location>
        <begin position="1"/>
        <end position="94"/>
    </location>
</feature>
<evidence type="ECO:0000256" key="1">
    <source>
        <dbReference type="SAM" id="MobiDB-lite"/>
    </source>
</evidence>
<dbReference type="EMBL" id="MSFL01000005">
    <property type="protein sequence ID" value="PWY88197.1"/>
    <property type="molecule type" value="Genomic_DNA"/>
</dbReference>
<dbReference type="RefSeq" id="XP_025401733.1">
    <property type="nucleotide sequence ID" value="XM_025542590.1"/>
</dbReference>
<gene>
    <name evidence="2" type="ORF">BO70DRAFT_359670</name>
</gene>
<dbReference type="GeneID" id="37064827"/>
<reference evidence="2 3" key="1">
    <citation type="submission" date="2016-12" db="EMBL/GenBank/DDBJ databases">
        <title>The genomes of Aspergillus section Nigri reveals drivers in fungal speciation.</title>
        <authorList>
            <consortium name="DOE Joint Genome Institute"/>
            <person name="Vesth T.C."/>
            <person name="Nybo J."/>
            <person name="Theobald S."/>
            <person name="Brandl J."/>
            <person name="Frisvad J.C."/>
            <person name="Nielsen K.F."/>
            <person name="Lyhne E.K."/>
            <person name="Kogle M.E."/>
            <person name="Kuo A."/>
            <person name="Riley R."/>
            <person name="Clum A."/>
            <person name="Nolan M."/>
            <person name="Lipzen A."/>
            <person name="Salamov A."/>
            <person name="Henrissat B."/>
            <person name="Wiebenga A."/>
            <person name="De Vries R.P."/>
            <person name="Grigoriev I.V."/>
            <person name="Mortensen U.H."/>
            <person name="Andersen M.R."/>
            <person name="Baker S.E."/>
        </authorList>
    </citation>
    <scope>NUCLEOTIDE SEQUENCE [LARGE SCALE GENOMIC DNA]</scope>
    <source>
        <strain evidence="2 3">CBS 117.55</strain>
    </source>
</reference>
<evidence type="ECO:0000313" key="3">
    <source>
        <dbReference type="Proteomes" id="UP000247233"/>
    </source>
</evidence>
<name>A0A317WSP7_9EURO</name>
<organism evidence="2 3">
    <name type="scientific">Aspergillus heteromorphus CBS 117.55</name>
    <dbReference type="NCBI Taxonomy" id="1448321"/>
    <lineage>
        <taxon>Eukaryota</taxon>
        <taxon>Fungi</taxon>
        <taxon>Dikarya</taxon>
        <taxon>Ascomycota</taxon>
        <taxon>Pezizomycotina</taxon>
        <taxon>Eurotiomycetes</taxon>
        <taxon>Eurotiomycetidae</taxon>
        <taxon>Eurotiales</taxon>
        <taxon>Aspergillaceae</taxon>
        <taxon>Aspergillus</taxon>
        <taxon>Aspergillus subgen. Circumdati</taxon>
    </lineage>
</organism>
<feature type="compositionally biased region" description="Polar residues" evidence="1">
    <location>
        <begin position="18"/>
        <end position="28"/>
    </location>
</feature>
<proteinExistence type="predicted"/>
<accession>A0A317WSP7</accession>
<keyword evidence="3" id="KW-1185">Reference proteome</keyword>
<dbReference type="OrthoDB" id="4477648at2759"/>
<feature type="compositionally biased region" description="Basic and acidic residues" evidence="1">
    <location>
        <begin position="65"/>
        <end position="75"/>
    </location>
</feature>
<dbReference type="AlphaFoldDB" id="A0A317WSP7"/>